<dbReference type="EMBL" id="CP150096">
    <property type="protein sequence ID" value="WZN48579.1"/>
    <property type="molecule type" value="Genomic_DNA"/>
</dbReference>
<protein>
    <submittedName>
        <fullName evidence="1">Uncharacterized protein</fullName>
    </submittedName>
</protein>
<name>A0ABZ2Z8L6_9BACT</name>
<evidence type="ECO:0000313" key="1">
    <source>
        <dbReference type="EMBL" id="WZN48579.1"/>
    </source>
</evidence>
<dbReference type="Proteomes" id="UP001449657">
    <property type="component" value="Chromosome"/>
</dbReference>
<dbReference type="RefSeq" id="WP_341843169.1">
    <property type="nucleotide sequence ID" value="NZ_CP149792.1"/>
</dbReference>
<organism evidence="1 2">
    <name type="scientific">Chitinophaga caseinilytica</name>
    <dbReference type="NCBI Taxonomy" id="2267521"/>
    <lineage>
        <taxon>Bacteria</taxon>
        <taxon>Pseudomonadati</taxon>
        <taxon>Bacteroidota</taxon>
        <taxon>Chitinophagia</taxon>
        <taxon>Chitinophagales</taxon>
        <taxon>Chitinophagaceae</taxon>
        <taxon>Chitinophaga</taxon>
    </lineage>
</organism>
<accession>A0ABZ2Z8L6</accession>
<sequence>MKFSFSLCSITASIFLSALFSGQDAKAQLKLGGNTSIIRGDALLEMESSRKGLLLPRVNATALTKAPLDTAAAGMMIYNTTDNKVYIRSSGTWKPVSDAASTGWNLTGNSTINPALNFLGTTDARPLIFKTNATEYARITETGKMGVGTLYPNSALHVNGSTATNVAVATGNFAMADSNSVVIMNNTADANFALQNPANYKGRAIEVVAYGTANVNFTGFNIRAQNAANPTISLTPGYSLRLVSDGTSWVISGKQRSGLPLYMATTTGAGEGEVVRDYNGYVSKGNGVFQTDVQAVPLNPIPNEGAWFSMMLQTVGGGYFGQFNLNDHNAYFRGNEVANLGTSVWQKFISHPATVQFNAQSTGTDSLNFNMTNNRNVIFSTNNTPRMRLTGDGTTRLHTAVATNIKLVTTTPYNVDPTDYTIVARVTGGNNPDITINLPDASTTPGRILIIRGLVQGTGTAPDIIIHPTSGDSINMTTGDLTFQASNSRTATLNSIMLQALDDNNWVIISR</sequence>
<gene>
    <name evidence="1" type="ORF">WJU22_10380</name>
</gene>
<keyword evidence="2" id="KW-1185">Reference proteome</keyword>
<evidence type="ECO:0000313" key="2">
    <source>
        <dbReference type="Proteomes" id="UP001449657"/>
    </source>
</evidence>
<proteinExistence type="predicted"/>
<reference evidence="1 2" key="1">
    <citation type="submission" date="2024-03" db="EMBL/GenBank/DDBJ databases">
        <title>Chitinophaga caseinilytica sp. nov., a casein hydrolysing bacterium isolated from forest soil.</title>
        <authorList>
            <person name="Lee D.S."/>
            <person name="Han D.M."/>
            <person name="Baek J.H."/>
            <person name="Choi D.G."/>
            <person name="Jeon J.H."/>
            <person name="Jeon C.O."/>
        </authorList>
    </citation>
    <scope>NUCLEOTIDE SEQUENCE [LARGE SCALE GENOMIC DNA]</scope>
    <source>
        <strain evidence="1 2">KACC 19118</strain>
    </source>
</reference>